<keyword evidence="9" id="KW-1185">Reference proteome</keyword>
<evidence type="ECO:0000256" key="3">
    <source>
        <dbReference type="ARBA" id="ARBA00017467"/>
    </source>
</evidence>
<organism evidence="8 9">
    <name type="scientific">Cardiosporidium cionae</name>
    <dbReference type="NCBI Taxonomy" id="476202"/>
    <lineage>
        <taxon>Eukaryota</taxon>
        <taxon>Sar</taxon>
        <taxon>Alveolata</taxon>
        <taxon>Apicomplexa</taxon>
        <taxon>Aconoidasida</taxon>
        <taxon>Nephromycida</taxon>
        <taxon>Cardiosporidium</taxon>
    </lineage>
</organism>
<evidence type="ECO:0000256" key="1">
    <source>
        <dbReference type="ARBA" id="ARBA00004389"/>
    </source>
</evidence>
<evidence type="ECO:0000256" key="6">
    <source>
        <dbReference type="ARBA" id="ARBA00022989"/>
    </source>
</evidence>
<comment type="similarity">
    <text evidence="2">Belongs to the ALG14 family.</text>
</comment>
<dbReference type="InterPro" id="IPR013969">
    <property type="entry name" value="Oligosacch_biosynth_Alg14"/>
</dbReference>
<evidence type="ECO:0000256" key="5">
    <source>
        <dbReference type="ARBA" id="ARBA00022824"/>
    </source>
</evidence>
<evidence type="ECO:0000313" key="8">
    <source>
        <dbReference type="EMBL" id="KAF8821406.1"/>
    </source>
</evidence>
<dbReference type="Proteomes" id="UP000823046">
    <property type="component" value="Unassembled WGS sequence"/>
</dbReference>
<keyword evidence="4" id="KW-0812">Transmembrane</keyword>
<comment type="caution">
    <text evidence="8">The sequence shown here is derived from an EMBL/GenBank/DDBJ whole genome shotgun (WGS) entry which is preliminary data.</text>
</comment>
<sequence length="112" mass="12419">MKHCFDAGGHTTEMTKLIQDFDFSLFEMHVVVAGSDASSKKRFLQLLSARHNTTESEMEAHFIFHSIIKCRHAGQSAVCAIIPTILSLFSGSRIFLKVIPDLIIVNGPDPAF</sequence>
<gene>
    <name evidence="8" type="ORF">IE077_002079</name>
</gene>
<comment type="subcellular location">
    <subcellularLocation>
        <location evidence="1">Endoplasmic reticulum membrane</location>
        <topology evidence="1">Single-pass membrane protein</topology>
    </subcellularLocation>
</comment>
<evidence type="ECO:0000256" key="7">
    <source>
        <dbReference type="ARBA" id="ARBA00023136"/>
    </source>
</evidence>
<evidence type="ECO:0000256" key="2">
    <source>
        <dbReference type="ARBA" id="ARBA00009731"/>
    </source>
</evidence>
<reference evidence="8 9" key="1">
    <citation type="journal article" date="2020" name="bioRxiv">
        <title>Metabolic contributions of an alphaproteobacterial endosymbiont in the apicomplexan Cardiosporidium cionae.</title>
        <authorList>
            <person name="Hunter E.S."/>
            <person name="Paight C.J."/>
            <person name="Lane C.E."/>
        </authorList>
    </citation>
    <scope>NUCLEOTIDE SEQUENCE [LARGE SCALE GENOMIC DNA]</scope>
    <source>
        <strain evidence="8">ESH_2018</strain>
    </source>
</reference>
<keyword evidence="7" id="KW-0472">Membrane</keyword>
<dbReference type="PANTHER" id="PTHR12154">
    <property type="entry name" value="GLYCOSYL TRANSFERASE-RELATED"/>
    <property type="match status" value="1"/>
</dbReference>
<keyword evidence="5" id="KW-0256">Endoplasmic reticulum</keyword>
<keyword evidence="6" id="KW-1133">Transmembrane helix</keyword>
<evidence type="ECO:0000256" key="4">
    <source>
        <dbReference type="ARBA" id="ARBA00022692"/>
    </source>
</evidence>
<dbReference type="Pfam" id="PF08660">
    <property type="entry name" value="Alg14"/>
    <property type="match status" value="1"/>
</dbReference>
<dbReference type="EMBL" id="JADAQX010000184">
    <property type="protein sequence ID" value="KAF8821406.1"/>
    <property type="molecule type" value="Genomic_DNA"/>
</dbReference>
<dbReference type="PANTHER" id="PTHR12154:SF4">
    <property type="entry name" value="UDP-N-ACETYLGLUCOSAMINE TRANSFERASE SUBUNIT ALG14 HOMOLOG"/>
    <property type="match status" value="1"/>
</dbReference>
<proteinExistence type="inferred from homology"/>
<accession>A0ABQ7JBM4</accession>
<name>A0ABQ7JBM4_9APIC</name>
<protein>
    <recommendedName>
        <fullName evidence="3">UDP-N-acetylglucosamine transferase subunit ALG14</fullName>
    </recommendedName>
</protein>
<keyword evidence="8" id="KW-0808">Transferase</keyword>
<evidence type="ECO:0000313" key="9">
    <source>
        <dbReference type="Proteomes" id="UP000823046"/>
    </source>
</evidence>
<dbReference type="GO" id="GO:0016740">
    <property type="term" value="F:transferase activity"/>
    <property type="evidence" value="ECO:0007669"/>
    <property type="project" value="UniProtKB-KW"/>
</dbReference>